<evidence type="ECO:0000313" key="3">
    <source>
        <dbReference type="Proteomes" id="UP001152320"/>
    </source>
</evidence>
<gene>
    <name evidence="2" type="ORF">HOLleu_18829</name>
</gene>
<feature type="region of interest" description="Disordered" evidence="1">
    <location>
        <begin position="44"/>
        <end position="79"/>
    </location>
</feature>
<protein>
    <submittedName>
        <fullName evidence="2">Uncharacterized protein</fullName>
    </submittedName>
</protein>
<dbReference type="Proteomes" id="UP001152320">
    <property type="component" value="Chromosome 8"/>
</dbReference>
<dbReference type="EMBL" id="JAIZAY010000008">
    <property type="protein sequence ID" value="KAJ8037892.1"/>
    <property type="molecule type" value="Genomic_DNA"/>
</dbReference>
<keyword evidence="3" id="KW-1185">Reference proteome</keyword>
<name>A0A9Q1C3F6_HOLLE</name>
<reference evidence="2" key="1">
    <citation type="submission" date="2021-10" db="EMBL/GenBank/DDBJ databases">
        <title>Tropical sea cucumber genome reveals ecological adaptation and Cuvierian tubules defense mechanism.</title>
        <authorList>
            <person name="Chen T."/>
        </authorList>
    </citation>
    <scope>NUCLEOTIDE SEQUENCE</scope>
    <source>
        <strain evidence="2">Nanhai2018</strain>
        <tissue evidence="2">Muscle</tissue>
    </source>
</reference>
<accession>A0A9Q1C3F6</accession>
<proteinExistence type="predicted"/>
<dbReference type="AlphaFoldDB" id="A0A9Q1C3F6"/>
<evidence type="ECO:0000256" key="1">
    <source>
        <dbReference type="SAM" id="MobiDB-lite"/>
    </source>
</evidence>
<sequence length="79" mass="9310">MGNCRELMRPDGIRFRRNASHTKLYKGGEGEIGDANLYDLEEDDICDNGEGENIPNHQRENDRPRRNRHPPRWLDDYIT</sequence>
<organism evidence="2 3">
    <name type="scientific">Holothuria leucospilota</name>
    <name type="common">Black long sea cucumber</name>
    <name type="synonym">Mertensiothuria leucospilota</name>
    <dbReference type="NCBI Taxonomy" id="206669"/>
    <lineage>
        <taxon>Eukaryota</taxon>
        <taxon>Metazoa</taxon>
        <taxon>Echinodermata</taxon>
        <taxon>Eleutherozoa</taxon>
        <taxon>Echinozoa</taxon>
        <taxon>Holothuroidea</taxon>
        <taxon>Aspidochirotacea</taxon>
        <taxon>Aspidochirotida</taxon>
        <taxon>Holothuriidae</taxon>
        <taxon>Holothuria</taxon>
    </lineage>
</organism>
<evidence type="ECO:0000313" key="2">
    <source>
        <dbReference type="EMBL" id="KAJ8037892.1"/>
    </source>
</evidence>
<comment type="caution">
    <text evidence="2">The sequence shown here is derived from an EMBL/GenBank/DDBJ whole genome shotgun (WGS) entry which is preliminary data.</text>
</comment>